<dbReference type="STRING" id="47854.GA0070603_5221"/>
<feature type="domain" description="Bacterial bifunctional deaminase-reductase C-terminal" evidence="1">
    <location>
        <begin position="3"/>
        <end position="187"/>
    </location>
</feature>
<protein>
    <submittedName>
        <fullName evidence="2">Dihydrofolate reductase</fullName>
    </submittedName>
</protein>
<organism evidence="2 3">
    <name type="scientific">Micromonospora chersina</name>
    <dbReference type="NCBI Taxonomy" id="47854"/>
    <lineage>
        <taxon>Bacteria</taxon>
        <taxon>Bacillati</taxon>
        <taxon>Actinomycetota</taxon>
        <taxon>Actinomycetes</taxon>
        <taxon>Micromonosporales</taxon>
        <taxon>Micromonosporaceae</taxon>
        <taxon>Micromonospora</taxon>
    </lineage>
</organism>
<dbReference type="InterPro" id="IPR050765">
    <property type="entry name" value="Riboflavin_Biosynth_HTPR"/>
</dbReference>
<evidence type="ECO:0000313" key="3">
    <source>
        <dbReference type="Proteomes" id="UP000198605"/>
    </source>
</evidence>
<dbReference type="InterPro" id="IPR024072">
    <property type="entry name" value="DHFR-like_dom_sf"/>
</dbReference>
<keyword evidence="3" id="KW-1185">Reference proteome</keyword>
<dbReference type="AlphaFoldDB" id="A0A1C6VTN6"/>
<dbReference type="GeneID" id="43281837"/>
<dbReference type="PANTHER" id="PTHR38011">
    <property type="entry name" value="DIHYDROFOLATE REDUCTASE FAMILY PROTEIN (AFU_ORTHOLOGUE AFUA_8G06820)"/>
    <property type="match status" value="1"/>
</dbReference>
<dbReference type="GO" id="GO:0008703">
    <property type="term" value="F:5-amino-6-(5-phosphoribosylamino)uracil reductase activity"/>
    <property type="evidence" value="ECO:0007669"/>
    <property type="project" value="InterPro"/>
</dbReference>
<sequence>MRLTITTFLTLDGVMQAPGGREEDRTGGFDLGGWLPPHFDETVGGWMGETFERAEALLLGRRTYDIMAAYWPHVTDPAEGGPDNPLNRLPKYVATTRDDELTWAGSHRLDGDLAAAITDLKNRPGGELQVHGSGALARWLMREGLIDTYQLLVFPVVLGRGQRLFADGVPPTGLRLTGTRTAGTGVTMLTYDSAGTPTFGAV</sequence>
<dbReference type="OrthoDB" id="3471694at2"/>
<dbReference type="PANTHER" id="PTHR38011:SF2">
    <property type="entry name" value="BIFUNCTIONAL DEAMINASE-REDUCTASE DOMAIN PROTEIN"/>
    <property type="match status" value="1"/>
</dbReference>
<gene>
    <name evidence="2" type="ORF">GA0070603_5221</name>
</gene>
<dbReference type="Gene3D" id="3.40.430.10">
    <property type="entry name" value="Dihydrofolate Reductase, subunit A"/>
    <property type="match status" value="1"/>
</dbReference>
<proteinExistence type="predicted"/>
<dbReference type="Proteomes" id="UP000198605">
    <property type="component" value="Unassembled WGS sequence"/>
</dbReference>
<evidence type="ECO:0000313" key="2">
    <source>
        <dbReference type="EMBL" id="SCL69683.1"/>
    </source>
</evidence>
<dbReference type="SUPFAM" id="SSF53597">
    <property type="entry name" value="Dihydrofolate reductase-like"/>
    <property type="match status" value="1"/>
</dbReference>
<dbReference type="InterPro" id="IPR002734">
    <property type="entry name" value="RibDG_C"/>
</dbReference>
<dbReference type="GO" id="GO:0009231">
    <property type="term" value="P:riboflavin biosynthetic process"/>
    <property type="evidence" value="ECO:0007669"/>
    <property type="project" value="InterPro"/>
</dbReference>
<dbReference type="EMBL" id="FMIB01000002">
    <property type="protein sequence ID" value="SCL69683.1"/>
    <property type="molecule type" value="Genomic_DNA"/>
</dbReference>
<evidence type="ECO:0000259" key="1">
    <source>
        <dbReference type="Pfam" id="PF01872"/>
    </source>
</evidence>
<dbReference type="Pfam" id="PF01872">
    <property type="entry name" value="RibD_C"/>
    <property type="match status" value="1"/>
</dbReference>
<accession>A0A1C6VTN6</accession>
<reference evidence="3" key="1">
    <citation type="submission" date="2016-06" db="EMBL/GenBank/DDBJ databases">
        <authorList>
            <person name="Varghese N."/>
            <person name="Submissions Spin"/>
        </authorList>
    </citation>
    <scope>NUCLEOTIDE SEQUENCE [LARGE SCALE GENOMIC DNA]</scope>
    <source>
        <strain evidence="3">DSM 44151</strain>
    </source>
</reference>
<dbReference type="RefSeq" id="WP_091318982.1">
    <property type="nucleotide sequence ID" value="NZ_FMIB01000002.1"/>
</dbReference>
<name>A0A1C6VTN6_9ACTN</name>